<gene>
    <name evidence="1" type="ORF">MRATA1EN22A_LOCUS15550</name>
</gene>
<evidence type="ECO:0000313" key="1">
    <source>
        <dbReference type="EMBL" id="CAN0319209.1"/>
    </source>
</evidence>
<accession>A0AC59Z8X3</accession>
<organism evidence="1 2">
    <name type="scientific">Rangifer tarandus platyrhynchus</name>
    <name type="common">Svalbard reindeer</name>
    <dbReference type="NCBI Taxonomy" id="3082113"/>
    <lineage>
        <taxon>Eukaryota</taxon>
        <taxon>Metazoa</taxon>
        <taxon>Chordata</taxon>
        <taxon>Craniata</taxon>
        <taxon>Vertebrata</taxon>
        <taxon>Euteleostomi</taxon>
        <taxon>Mammalia</taxon>
        <taxon>Eutheria</taxon>
        <taxon>Laurasiatheria</taxon>
        <taxon>Artiodactyla</taxon>
        <taxon>Ruminantia</taxon>
        <taxon>Pecora</taxon>
        <taxon>Cervidae</taxon>
        <taxon>Odocoileinae</taxon>
        <taxon>Rangifer</taxon>
    </lineage>
</organism>
<protein>
    <submittedName>
        <fullName evidence="1">Uncharacterized protein</fullName>
    </submittedName>
</protein>
<dbReference type="Proteomes" id="UP001162501">
    <property type="component" value="Chromosome 26"/>
</dbReference>
<proteinExistence type="predicted"/>
<sequence>MDNIDRTETENEETGRWKNFNSWMKRKFNYECYMTLLNGCYSCKWEAQQKKARRPLCCCSLREQLFYPWLVVSFCLSTLLLFTWIETSNEYNGFDWVVFLGTGIWFFWSIVLLSFLGILAAYTALLLILGFLLCWEKNQLYLHWYHKILILIVILFCSFFLWILLTYWKDRWFTIGLSLQVFAPYIHLGSISVMVLLSWPVAFYLIHLEGEALQVAIGLPFVLILLCLYVVPLGIYSPCVQEKDKLGPKPYFFGHRGAAMLGPENTMMSFEKAVENGAHGLESDVQISLDKVAFLMHDYDLRRTTNILDIMPNASHTHSSFFYWDFLSTLNAGKWFSDSWIKPFFRMKPLSEADKERARNQKIPKLSELLELARKEKKLVIFDLNSPPRSHPARSSYIHLVVSVILDSKIEQHQIFWLPGSDRKYVRSKAPGFQHIGRLFTIEELRKENITRINVDYKRLFHNGLKEYKSANISINLYLVNEPWLFSLAWCSRIQSVTTDNLQVLKKINHPYYFMTPKFYLFMWIFMDIISAAFIIAILHFYWKRESQSEKILHGITSYTETPSVSLHDEVLEVVEIPGLLTKSIRKYPDSEVIIPEVVKETTAPTMHPTDDVGQPVPTGPAFEPI</sequence>
<reference evidence="1" key="2">
    <citation type="submission" date="2025-03" db="EMBL/GenBank/DDBJ databases">
        <authorList>
            <consortium name="ELIXIR-Norway"/>
            <consortium name="Elixir Norway"/>
        </authorList>
    </citation>
    <scope>NUCLEOTIDE SEQUENCE</scope>
</reference>
<evidence type="ECO:0000313" key="2">
    <source>
        <dbReference type="Proteomes" id="UP001162501"/>
    </source>
</evidence>
<reference evidence="1" key="1">
    <citation type="submission" date="2023-05" db="EMBL/GenBank/DDBJ databases">
        <authorList>
            <consortium name="ELIXIR-Norway"/>
        </authorList>
    </citation>
    <scope>NUCLEOTIDE SEQUENCE</scope>
</reference>
<dbReference type="EMBL" id="OX596110">
    <property type="protein sequence ID" value="CAN0319209.1"/>
    <property type="molecule type" value="Genomic_DNA"/>
</dbReference>
<name>A0AC59Z8X3_RANTA</name>